<keyword evidence="5 12" id="KW-0378">Hydrolase</keyword>
<dbReference type="PANTHER" id="PTHR14732">
    <property type="entry name" value="RNA POLYMERASE II SUBUNIT B1 CTD PHOSPHATASE RPAP2-RELATED"/>
    <property type="match status" value="1"/>
</dbReference>
<dbReference type="EMBL" id="GG657464">
    <property type="protein sequence ID" value="OAT11629.1"/>
    <property type="molecule type" value="Genomic_DNA"/>
</dbReference>
<evidence type="ECO:0000256" key="11">
    <source>
        <dbReference type="PROSITE-ProRule" id="PRU00812"/>
    </source>
</evidence>
<dbReference type="Pfam" id="PF04181">
    <property type="entry name" value="RPAP2_Rtr1"/>
    <property type="match status" value="1"/>
</dbReference>
<organism evidence="15 16">
    <name type="scientific">Blastomyces gilchristii (strain SLH14081)</name>
    <name type="common">Blastomyces dermatitidis</name>
    <dbReference type="NCBI Taxonomy" id="559298"/>
    <lineage>
        <taxon>Eukaryota</taxon>
        <taxon>Fungi</taxon>
        <taxon>Dikarya</taxon>
        <taxon>Ascomycota</taxon>
        <taxon>Pezizomycotina</taxon>
        <taxon>Eurotiomycetes</taxon>
        <taxon>Eurotiomycetidae</taxon>
        <taxon>Onygenales</taxon>
        <taxon>Ajellomycetaceae</taxon>
        <taxon>Blastomyces</taxon>
    </lineage>
</organism>
<dbReference type="OrthoDB" id="2590500at2759"/>
<feature type="domain" description="RTR1-type" evidence="14">
    <location>
        <begin position="122"/>
        <end position="217"/>
    </location>
</feature>
<dbReference type="GO" id="GO:0008270">
    <property type="term" value="F:zinc ion binding"/>
    <property type="evidence" value="ECO:0007669"/>
    <property type="project" value="UniProtKB-KW"/>
</dbReference>
<dbReference type="InterPro" id="IPR007308">
    <property type="entry name" value="Rtr1/RPAP2_dom"/>
</dbReference>
<sequence length="393" mass="42742">MSNNPAPQGPPTMKSSLPAIHAAFTKETPPPPPPPPQPPNTNPSRTTTAAATSRPKAVTKQRKPAPDPRHLAIALHHAHQIQARKDTEALILARIEELLSFPSSPIAQASSPLPADVQAFKEALIPFQPSDYDNLILERNIDGRCGYVLCANEHRKEDPRAKFRIVWGKKGSGPGGRGKEMKVVPKEQIEKWCSDECAERAMYIRVQLIDQPAWERSSVGTGQAQAEQILLLEEGRARKERNRMKGKEGEIGGEVVQEEQVKGASDVEEAMRRLVISDKSLEPEAIVDGMGQLAVRDDREAGQAALAIERGDSATNHRGLAAGRVGVNILEKQQGTSTKAAMVQPPSLHAEDLCGGSIEGFEPTKQLGTARQHAPNDDDDDDDDEDDDILPTI</sequence>
<dbReference type="AlphaFoldDB" id="A0A179UWN3"/>
<evidence type="ECO:0000256" key="13">
    <source>
        <dbReference type="SAM" id="MobiDB-lite"/>
    </source>
</evidence>
<dbReference type="KEGG" id="bgh:BDBG_07077"/>
<dbReference type="STRING" id="559298.A0A179UWN3"/>
<dbReference type="InterPro" id="IPR039693">
    <property type="entry name" value="Rtr1/RPAP2"/>
</dbReference>
<evidence type="ECO:0000256" key="12">
    <source>
        <dbReference type="RuleBase" id="RU367080"/>
    </source>
</evidence>
<comment type="catalytic activity">
    <reaction evidence="9 12">
        <text>O-phospho-L-seryl-[protein] + H2O = L-seryl-[protein] + phosphate</text>
        <dbReference type="Rhea" id="RHEA:20629"/>
        <dbReference type="Rhea" id="RHEA-COMP:9863"/>
        <dbReference type="Rhea" id="RHEA-COMP:11604"/>
        <dbReference type="ChEBI" id="CHEBI:15377"/>
        <dbReference type="ChEBI" id="CHEBI:29999"/>
        <dbReference type="ChEBI" id="CHEBI:43474"/>
        <dbReference type="ChEBI" id="CHEBI:83421"/>
        <dbReference type="EC" id="3.1.3.16"/>
    </reaction>
</comment>
<evidence type="ECO:0000256" key="3">
    <source>
        <dbReference type="ARBA" id="ARBA00022723"/>
    </source>
</evidence>
<dbReference type="PROSITE" id="PS51479">
    <property type="entry name" value="ZF_RTR1"/>
    <property type="match status" value="1"/>
</dbReference>
<comment type="similarity">
    <text evidence="2 11 12">Belongs to the RPAP2 family.</text>
</comment>
<comment type="catalytic activity">
    <reaction evidence="10 12">
        <text>O-phospho-L-threonyl-[protein] + H2O = L-threonyl-[protein] + phosphate</text>
        <dbReference type="Rhea" id="RHEA:47004"/>
        <dbReference type="Rhea" id="RHEA-COMP:11060"/>
        <dbReference type="Rhea" id="RHEA-COMP:11605"/>
        <dbReference type="ChEBI" id="CHEBI:15377"/>
        <dbReference type="ChEBI" id="CHEBI:30013"/>
        <dbReference type="ChEBI" id="CHEBI:43474"/>
        <dbReference type="ChEBI" id="CHEBI:61977"/>
        <dbReference type="EC" id="3.1.3.16"/>
    </reaction>
</comment>
<comment type="subcellular location">
    <subcellularLocation>
        <location evidence="1 12">Nucleus</location>
    </subcellularLocation>
</comment>
<evidence type="ECO:0000256" key="4">
    <source>
        <dbReference type="ARBA" id="ARBA00022771"/>
    </source>
</evidence>
<keyword evidence="6 12" id="KW-0862">Zinc</keyword>
<evidence type="ECO:0000256" key="10">
    <source>
        <dbReference type="ARBA" id="ARBA00048336"/>
    </source>
</evidence>
<dbReference type="Gene3D" id="1.25.40.820">
    <property type="match status" value="1"/>
</dbReference>
<dbReference type="EC" id="3.1.3.16" evidence="12"/>
<feature type="region of interest" description="Disordered" evidence="13">
    <location>
        <begin position="337"/>
        <end position="393"/>
    </location>
</feature>
<keyword evidence="3 12" id="KW-0479">Metal-binding</keyword>
<evidence type="ECO:0000256" key="1">
    <source>
        <dbReference type="ARBA" id="ARBA00004123"/>
    </source>
</evidence>
<protein>
    <recommendedName>
        <fullName evidence="12">RNA polymerase II subunit B1 CTD phosphatase RPAP2 homolog</fullName>
        <ecNumber evidence="12">3.1.3.16</ecNumber>
    </recommendedName>
</protein>
<feature type="compositionally biased region" description="Acidic residues" evidence="13">
    <location>
        <begin position="377"/>
        <end position="393"/>
    </location>
</feature>
<dbReference type="Proteomes" id="UP000002038">
    <property type="component" value="Unassembled WGS sequence"/>
</dbReference>
<dbReference type="GO" id="GO:0008420">
    <property type="term" value="F:RNA polymerase II CTD heptapeptide repeat phosphatase activity"/>
    <property type="evidence" value="ECO:0007669"/>
    <property type="project" value="UniProtKB-UniRule"/>
</dbReference>
<evidence type="ECO:0000256" key="9">
    <source>
        <dbReference type="ARBA" id="ARBA00047761"/>
    </source>
</evidence>
<dbReference type="VEuPathDB" id="FungiDB:BDBG_07077"/>
<feature type="compositionally biased region" description="Low complexity" evidence="13">
    <location>
        <begin position="42"/>
        <end position="55"/>
    </location>
</feature>
<reference evidence="16" key="1">
    <citation type="journal article" date="2015" name="PLoS Genet.">
        <title>The dynamic genome and transcriptome of the human fungal pathogen Blastomyces and close relative Emmonsia.</title>
        <authorList>
            <person name="Munoz J.F."/>
            <person name="Gauthier G.M."/>
            <person name="Desjardins C.A."/>
            <person name="Gallo J.E."/>
            <person name="Holder J."/>
            <person name="Sullivan T.D."/>
            <person name="Marty A.J."/>
            <person name="Carmen J.C."/>
            <person name="Chen Z."/>
            <person name="Ding L."/>
            <person name="Gujja S."/>
            <person name="Magrini V."/>
            <person name="Misas E."/>
            <person name="Mitreva M."/>
            <person name="Priest M."/>
            <person name="Saif S."/>
            <person name="Whiston E.A."/>
            <person name="Young S."/>
            <person name="Zeng Q."/>
            <person name="Goldman W.E."/>
            <person name="Mardis E.R."/>
            <person name="Taylor J.W."/>
            <person name="McEwen J.G."/>
            <person name="Clay O.K."/>
            <person name="Klein B.S."/>
            <person name="Cuomo C.A."/>
        </authorList>
    </citation>
    <scope>NUCLEOTIDE SEQUENCE [LARGE SCALE GENOMIC DNA]</scope>
    <source>
        <strain evidence="16">SLH14081</strain>
    </source>
</reference>
<evidence type="ECO:0000313" key="16">
    <source>
        <dbReference type="Proteomes" id="UP000002038"/>
    </source>
</evidence>
<keyword evidence="4 12" id="KW-0863">Zinc-finger</keyword>
<evidence type="ECO:0000313" key="15">
    <source>
        <dbReference type="EMBL" id="OAT11629.1"/>
    </source>
</evidence>
<proteinExistence type="inferred from homology"/>
<dbReference type="GO" id="GO:0043175">
    <property type="term" value="F:RNA polymerase core enzyme binding"/>
    <property type="evidence" value="ECO:0007669"/>
    <property type="project" value="UniProtKB-UniRule"/>
</dbReference>
<dbReference type="GO" id="GO:0005737">
    <property type="term" value="C:cytoplasm"/>
    <property type="evidence" value="ECO:0007669"/>
    <property type="project" value="TreeGrafter"/>
</dbReference>
<feature type="compositionally biased region" description="Pro residues" evidence="13">
    <location>
        <begin position="28"/>
        <end position="41"/>
    </location>
</feature>
<keyword evidence="8 12" id="KW-0539">Nucleus</keyword>
<dbReference type="PANTHER" id="PTHR14732:SF0">
    <property type="entry name" value="RNA POLYMERASE II SUBUNIT B1 CTD PHOSPHATASE RPAP2-RELATED"/>
    <property type="match status" value="1"/>
</dbReference>
<name>A0A179UWN3_BLAGS</name>
<dbReference type="GO" id="GO:0005634">
    <property type="term" value="C:nucleus"/>
    <property type="evidence" value="ECO:0007669"/>
    <property type="project" value="UniProtKB-SubCell"/>
</dbReference>
<dbReference type="GeneID" id="8508998"/>
<dbReference type="FunFam" id="1.25.40.820:FF:000004">
    <property type="entry name" value="Putative RNA polymerase II subunit B1 CTD phosphatase rtr1"/>
    <property type="match status" value="1"/>
</dbReference>
<evidence type="ECO:0000256" key="5">
    <source>
        <dbReference type="ARBA" id="ARBA00022801"/>
    </source>
</evidence>
<gene>
    <name evidence="15" type="ORF">BDBG_07077</name>
</gene>
<evidence type="ECO:0000256" key="8">
    <source>
        <dbReference type="ARBA" id="ARBA00023242"/>
    </source>
</evidence>
<evidence type="ECO:0000256" key="2">
    <source>
        <dbReference type="ARBA" id="ARBA00005676"/>
    </source>
</evidence>
<keyword evidence="16" id="KW-1185">Reference proteome</keyword>
<evidence type="ECO:0000256" key="7">
    <source>
        <dbReference type="ARBA" id="ARBA00022912"/>
    </source>
</evidence>
<dbReference type="InterPro" id="IPR038534">
    <property type="entry name" value="Rtr1/RPAP2_sf"/>
</dbReference>
<keyword evidence="7 12" id="KW-0904">Protein phosphatase</keyword>
<comment type="function">
    <text evidence="12">Putative RNA polymerase II subunit B1 C-terminal domain (CTD) phosphatase involved in RNA polymerase II transcription regulation.</text>
</comment>
<accession>A0A179UWN3</accession>
<dbReference type="RefSeq" id="XP_002622566.2">
    <property type="nucleotide sequence ID" value="XM_002622520.2"/>
</dbReference>
<evidence type="ECO:0000256" key="6">
    <source>
        <dbReference type="ARBA" id="ARBA00022833"/>
    </source>
</evidence>
<evidence type="ECO:0000259" key="14">
    <source>
        <dbReference type="PROSITE" id="PS51479"/>
    </source>
</evidence>
<feature type="region of interest" description="Disordered" evidence="13">
    <location>
        <begin position="1"/>
        <end position="66"/>
    </location>
</feature>